<feature type="domain" description="TonB C-terminal" evidence="11">
    <location>
        <begin position="157"/>
        <end position="244"/>
    </location>
</feature>
<keyword evidence="4" id="KW-1003">Cell membrane</keyword>
<evidence type="ECO:0000313" key="12">
    <source>
        <dbReference type="EMBL" id="SDM40542.1"/>
    </source>
</evidence>
<dbReference type="GO" id="GO:0015031">
    <property type="term" value="P:protein transport"/>
    <property type="evidence" value="ECO:0007669"/>
    <property type="project" value="UniProtKB-KW"/>
</dbReference>
<evidence type="ECO:0000256" key="3">
    <source>
        <dbReference type="ARBA" id="ARBA00022448"/>
    </source>
</evidence>
<name>A0A1G9SYT2_9FIRM</name>
<dbReference type="STRING" id="146817.SAMN04488502_104159"/>
<keyword evidence="5" id="KW-0997">Cell inner membrane</keyword>
<evidence type="ECO:0000256" key="1">
    <source>
        <dbReference type="ARBA" id="ARBA00004383"/>
    </source>
</evidence>
<dbReference type="InterPro" id="IPR051045">
    <property type="entry name" value="TonB-dependent_transducer"/>
</dbReference>
<reference evidence="12 13" key="1">
    <citation type="submission" date="2016-10" db="EMBL/GenBank/DDBJ databases">
        <authorList>
            <person name="de Groot N.N."/>
        </authorList>
    </citation>
    <scope>NUCLEOTIDE SEQUENCE [LARGE SCALE GENOMIC DNA]</scope>
    <source>
        <strain evidence="12 13">DSM 1736</strain>
    </source>
</reference>
<gene>
    <name evidence="12" type="ORF">SAMN04488502_104159</name>
</gene>
<evidence type="ECO:0000256" key="5">
    <source>
        <dbReference type="ARBA" id="ARBA00022519"/>
    </source>
</evidence>
<feature type="region of interest" description="Disordered" evidence="10">
    <location>
        <begin position="127"/>
        <end position="150"/>
    </location>
</feature>
<evidence type="ECO:0000256" key="6">
    <source>
        <dbReference type="ARBA" id="ARBA00022692"/>
    </source>
</evidence>
<evidence type="ECO:0000313" key="13">
    <source>
        <dbReference type="Proteomes" id="UP000214880"/>
    </source>
</evidence>
<keyword evidence="6" id="KW-0812">Transmembrane</keyword>
<evidence type="ECO:0000256" key="7">
    <source>
        <dbReference type="ARBA" id="ARBA00022927"/>
    </source>
</evidence>
<dbReference type="PANTHER" id="PTHR33446:SF2">
    <property type="entry name" value="PROTEIN TONB"/>
    <property type="match status" value="1"/>
</dbReference>
<dbReference type="RefSeq" id="WP_092072346.1">
    <property type="nucleotide sequence ID" value="NZ_FNHB01000004.1"/>
</dbReference>
<keyword evidence="8" id="KW-1133">Transmembrane helix</keyword>
<accession>A0A1G9SYT2</accession>
<dbReference type="InterPro" id="IPR037682">
    <property type="entry name" value="TonB_C"/>
</dbReference>
<dbReference type="EMBL" id="FNHB01000004">
    <property type="protein sequence ID" value="SDM40542.1"/>
    <property type="molecule type" value="Genomic_DNA"/>
</dbReference>
<evidence type="ECO:0000256" key="4">
    <source>
        <dbReference type="ARBA" id="ARBA00022475"/>
    </source>
</evidence>
<comment type="subcellular location">
    <subcellularLocation>
        <location evidence="1">Cell inner membrane</location>
        <topology evidence="1">Single-pass membrane protein</topology>
        <orientation evidence="1">Periplasmic side</orientation>
    </subcellularLocation>
</comment>
<comment type="similarity">
    <text evidence="2">Belongs to the TonB family.</text>
</comment>
<dbReference type="PANTHER" id="PTHR33446">
    <property type="entry name" value="PROTEIN TONB-RELATED"/>
    <property type="match status" value="1"/>
</dbReference>
<dbReference type="InterPro" id="IPR006260">
    <property type="entry name" value="TonB/TolA_C"/>
</dbReference>
<evidence type="ECO:0000256" key="8">
    <source>
        <dbReference type="ARBA" id="ARBA00022989"/>
    </source>
</evidence>
<feature type="compositionally biased region" description="Polar residues" evidence="10">
    <location>
        <begin position="130"/>
        <end position="140"/>
    </location>
</feature>
<keyword evidence="13" id="KW-1185">Reference proteome</keyword>
<evidence type="ECO:0000256" key="9">
    <source>
        <dbReference type="ARBA" id="ARBA00023136"/>
    </source>
</evidence>
<keyword evidence="9" id="KW-0472">Membrane</keyword>
<evidence type="ECO:0000259" key="11">
    <source>
        <dbReference type="PROSITE" id="PS52015"/>
    </source>
</evidence>
<dbReference type="GO" id="GO:0031992">
    <property type="term" value="F:energy transducer activity"/>
    <property type="evidence" value="ECO:0007669"/>
    <property type="project" value="TreeGrafter"/>
</dbReference>
<dbReference type="PROSITE" id="PS52015">
    <property type="entry name" value="TONB_CTD"/>
    <property type="match status" value="1"/>
</dbReference>
<dbReference type="SUPFAM" id="SSF74653">
    <property type="entry name" value="TolA/TonB C-terminal domain"/>
    <property type="match status" value="1"/>
</dbReference>
<dbReference type="GO" id="GO:0055085">
    <property type="term" value="P:transmembrane transport"/>
    <property type="evidence" value="ECO:0007669"/>
    <property type="project" value="InterPro"/>
</dbReference>
<organism evidence="12 13">
    <name type="scientific">Dendrosporobacter quercicolus</name>
    <dbReference type="NCBI Taxonomy" id="146817"/>
    <lineage>
        <taxon>Bacteria</taxon>
        <taxon>Bacillati</taxon>
        <taxon>Bacillota</taxon>
        <taxon>Negativicutes</taxon>
        <taxon>Selenomonadales</taxon>
        <taxon>Sporomusaceae</taxon>
        <taxon>Dendrosporobacter</taxon>
    </lineage>
</organism>
<dbReference type="NCBIfam" id="TIGR01352">
    <property type="entry name" value="tonB_Cterm"/>
    <property type="match status" value="1"/>
</dbReference>
<keyword evidence="3" id="KW-0813">Transport</keyword>
<protein>
    <submittedName>
        <fullName evidence="12">Outer membrane transport energization protein TonB</fullName>
    </submittedName>
</protein>
<evidence type="ECO:0000256" key="2">
    <source>
        <dbReference type="ARBA" id="ARBA00006555"/>
    </source>
</evidence>
<dbReference type="AlphaFoldDB" id="A0A1G9SYT2"/>
<keyword evidence="7" id="KW-0653">Protein transport</keyword>
<dbReference type="Gene3D" id="3.30.1150.10">
    <property type="match status" value="1"/>
</dbReference>
<feature type="region of interest" description="Disordered" evidence="10">
    <location>
        <begin position="54"/>
        <end position="101"/>
    </location>
</feature>
<feature type="compositionally biased region" description="Low complexity" evidence="10">
    <location>
        <begin position="65"/>
        <end position="81"/>
    </location>
</feature>
<sequence length="244" mass="25128">MTYQTCWKKAFSVSCMVHLLAILLLAVMLENIDHRQLPEEFIAIELTETGSRAAVAGRPAQDSGAVPERSVSPPAVSPSRIAAREARPVAGPKAGPEPAGVEPALAAATSAGLAGGEGEAQGRAIGETALPSSGSGSQAAVTGKPGVRSAGSQEISGIVNAFLQAIEKRKDYPYIARRRGQEGTVTVAVRLTAAGELAGARVLHSSGVAALDEAALALVRRVCPFPHHAGRAIAMNIPIAYQLE</sequence>
<dbReference type="Pfam" id="PF03544">
    <property type="entry name" value="TonB_C"/>
    <property type="match status" value="1"/>
</dbReference>
<dbReference type="GO" id="GO:0098797">
    <property type="term" value="C:plasma membrane protein complex"/>
    <property type="evidence" value="ECO:0007669"/>
    <property type="project" value="TreeGrafter"/>
</dbReference>
<proteinExistence type="inferred from homology"/>
<dbReference type="OrthoDB" id="1632178at2"/>
<dbReference type="Proteomes" id="UP000214880">
    <property type="component" value="Unassembled WGS sequence"/>
</dbReference>
<evidence type="ECO:0000256" key="10">
    <source>
        <dbReference type="SAM" id="MobiDB-lite"/>
    </source>
</evidence>